<sequence>MNEIEQQWRFIKSSKINRPQESWYQAAVDSYLFLNPRRYELYSFIGFNLASVPPPLRCDCSDSGKEKRETVTLMPATVPSRHLQTPAQGGFKNDYMKHLKQASKRSSFKHGRCVTVHGGFKKHIQNYKMIVEGLSANMSSQFYVILEVFKVSPTFIMLYKTLCIKLDDIIWKPPDASARNRATKSKSKRR</sequence>
<proteinExistence type="predicted"/>
<evidence type="ECO:0000313" key="1">
    <source>
        <dbReference type="EMBL" id="KAF2535984.1"/>
    </source>
</evidence>
<evidence type="ECO:0000313" key="2">
    <source>
        <dbReference type="Proteomes" id="UP000712281"/>
    </source>
</evidence>
<protein>
    <submittedName>
        <fullName evidence="1">Uncharacterized protein</fullName>
    </submittedName>
</protein>
<reference evidence="1" key="1">
    <citation type="submission" date="2019-12" db="EMBL/GenBank/DDBJ databases">
        <title>Genome sequencing and annotation of Brassica cretica.</title>
        <authorList>
            <person name="Studholme D.J."/>
            <person name="Sarris P.F."/>
        </authorList>
    </citation>
    <scope>NUCLEOTIDE SEQUENCE</scope>
    <source>
        <strain evidence="1">PFS-001/15</strain>
        <tissue evidence="1">Leaf</tissue>
    </source>
</reference>
<accession>A0A8S9FS58</accession>
<name>A0A8S9FS58_BRACR</name>
<dbReference type="EMBL" id="QGKW02002228">
    <property type="protein sequence ID" value="KAF2535984.1"/>
    <property type="molecule type" value="Genomic_DNA"/>
</dbReference>
<dbReference type="OrthoDB" id="1927112at2759"/>
<dbReference type="Proteomes" id="UP000712281">
    <property type="component" value="Unassembled WGS sequence"/>
</dbReference>
<dbReference type="AlphaFoldDB" id="A0A8S9FS58"/>
<organism evidence="1 2">
    <name type="scientific">Brassica cretica</name>
    <name type="common">Mustard</name>
    <dbReference type="NCBI Taxonomy" id="69181"/>
    <lineage>
        <taxon>Eukaryota</taxon>
        <taxon>Viridiplantae</taxon>
        <taxon>Streptophyta</taxon>
        <taxon>Embryophyta</taxon>
        <taxon>Tracheophyta</taxon>
        <taxon>Spermatophyta</taxon>
        <taxon>Magnoliopsida</taxon>
        <taxon>eudicotyledons</taxon>
        <taxon>Gunneridae</taxon>
        <taxon>Pentapetalae</taxon>
        <taxon>rosids</taxon>
        <taxon>malvids</taxon>
        <taxon>Brassicales</taxon>
        <taxon>Brassicaceae</taxon>
        <taxon>Brassiceae</taxon>
        <taxon>Brassica</taxon>
    </lineage>
</organism>
<comment type="caution">
    <text evidence="1">The sequence shown here is derived from an EMBL/GenBank/DDBJ whole genome shotgun (WGS) entry which is preliminary data.</text>
</comment>
<gene>
    <name evidence="1" type="ORF">F2Q68_00023122</name>
</gene>